<gene>
    <name evidence="1" type="ORF">PsYK624_131430</name>
</gene>
<dbReference type="EMBL" id="BPQB01000065">
    <property type="protein sequence ID" value="GJE96934.1"/>
    <property type="molecule type" value="Genomic_DNA"/>
</dbReference>
<organism evidence="1 2">
    <name type="scientific">Phanerochaete sordida</name>
    <dbReference type="NCBI Taxonomy" id="48140"/>
    <lineage>
        <taxon>Eukaryota</taxon>
        <taxon>Fungi</taxon>
        <taxon>Dikarya</taxon>
        <taxon>Basidiomycota</taxon>
        <taxon>Agaricomycotina</taxon>
        <taxon>Agaricomycetes</taxon>
        <taxon>Polyporales</taxon>
        <taxon>Phanerochaetaceae</taxon>
        <taxon>Phanerochaete</taxon>
    </lineage>
</organism>
<accession>A0A9P3GP49</accession>
<dbReference type="AlphaFoldDB" id="A0A9P3GP49"/>
<evidence type="ECO:0000313" key="2">
    <source>
        <dbReference type="Proteomes" id="UP000703269"/>
    </source>
</evidence>
<sequence length="502" mass="56180">MPFRNPDTRLVLVLDGLDAHTEQLLMFEALMHLIILVRKLPWLYVFATSRLEPKMIQAFASPAATGHVHWQEFGDPSRSSNNAGLYLQSTLPRIHGYANLVKSDTSLLPRLISRAGDSLIFARIAVKFLDTQRNNAEKALKIILSEEEPAQSPLDSLYLQILQYTFPPNQLAALPQQHARLVSLLIIVALAGRPLPPATIAHLSLPLRKNIALHNTELDSADVDEVAQDPSETYKVIEMVSLLQPVLSFDNRGNVIPVHASLVQFLLDRSRCGNSLYHVNKDEGNTSFAHACLDAISSVETATGILIAHRTQEQALRIYGHYALLRLDGHLMDATWTDWLGSLLAAIVGGIQLPIMARIIITDSNPGTIIGWQYEGLKSFHQKNDLAANIGDDSERSAKAPIAEEYVKFMAYCCCVMDYIREHPEDDWPKFTGETVQIFFVEFLRQQGEEALADAASKWSADQLHVDRYWGVLSVLKAEIDQSDRARSIWYDFSVRGGNFFV</sequence>
<name>A0A9P3GP49_9APHY</name>
<protein>
    <recommendedName>
        <fullName evidence="3">NACHT domain-containing protein</fullName>
    </recommendedName>
</protein>
<keyword evidence="2" id="KW-1185">Reference proteome</keyword>
<dbReference type="OrthoDB" id="4760524at2759"/>
<proteinExistence type="predicted"/>
<evidence type="ECO:0000313" key="1">
    <source>
        <dbReference type="EMBL" id="GJE96934.1"/>
    </source>
</evidence>
<reference evidence="1 2" key="1">
    <citation type="submission" date="2021-08" db="EMBL/GenBank/DDBJ databases">
        <title>Draft Genome Sequence of Phanerochaete sordida strain YK-624.</title>
        <authorList>
            <person name="Mori T."/>
            <person name="Dohra H."/>
            <person name="Suzuki T."/>
            <person name="Kawagishi H."/>
            <person name="Hirai H."/>
        </authorList>
    </citation>
    <scope>NUCLEOTIDE SEQUENCE [LARGE SCALE GENOMIC DNA]</scope>
    <source>
        <strain evidence="1 2">YK-624</strain>
    </source>
</reference>
<comment type="caution">
    <text evidence="1">The sequence shown here is derived from an EMBL/GenBank/DDBJ whole genome shotgun (WGS) entry which is preliminary data.</text>
</comment>
<dbReference type="Proteomes" id="UP000703269">
    <property type="component" value="Unassembled WGS sequence"/>
</dbReference>
<evidence type="ECO:0008006" key="3">
    <source>
        <dbReference type="Google" id="ProtNLM"/>
    </source>
</evidence>